<sequence length="98" mass="11358">MKCGSGEIVEVLNGDKWICAVCKRLRQRKANLSDIYNLETAREDLKGNFPVNEKLISKKDVYTVLCLYTVREKKKLNLNVENEKWSFLQTNFSSLAKE</sequence>
<dbReference type="EMBL" id="OX597819">
    <property type="protein sequence ID" value="CAI9724864.1"/>
    <property type="molecule type" value="Genomic_DNA"/>
</dbReference>
<protein>
    <submittedName>
        <fullName evidence="1">Uncharacterized protein</fullName>
    </submittedName>
</protein>
<reference evidence="1" key="1">
    <citation type="submission" date="2023-08" db="EMBL/GenBank/DDBJ databases">
        <authorList>
            <person name="Alioto T."/>
            <person name="Alioto T."/>
            <person name="Gomez Garrido J."/>
        </authorList>
    </citation>
    <scope>NUCLEOTIDE SEQUENCE</scope>
</reference>
<keyword evidence="2" id="KW-1185">Reference proteome</keyword>
<organism evidence="1 2">
    <name type="scientific">Octopus vulgaris</name>
    <name type="common">Common octopus</name>
    <dbReference type="NCBI Taxonomy" id="6645"/>
    <lineage>
        <taxon>Eukaryota</taxon>
        <taxon>Metazoa</taxon>
        <taxon>Spiralia</taxon>
        <taxon>Lophotrochozoa</taxon>
        <taxon>Mollusca</taxon>
        <taxon>Cephalopoda</taxon>
        <taxon>Coleoidea</taxon>
        <taxon>Octopodiformes</taxon>
        <taxon>Octopoda</taxon>
        <taxon>Incirrata</taxon>
        <taxon>Octopodidae</taxon>
        <taxon>Octopus</taxon>
    </lineage>
</organism>
<name>A0AA36F586_OCTVU</name>
<evidence type="ECO:0000313" key="1">
    <source>
        <dbReference type="EMBL" id="CAI9724864.1"/>
    </source>
</evidence>
<dbReference type="Proteomes" id="UP001162480">
    <property type="component" value="Chromosome 6"/>
</dbReference>
<accession>A0AA36F586</accession>
<proteinExistence type="predicted"/>
<evidence type="ECO:0000313" key="2">
    <source>
        <dbReference type="Proteomes" id="UP001162480"/>
    </source>
</evidence>
<dbReference type="AlphaFoldDB" id="A0AA36F586"/>
<gene>
    <name evidence="1" type="ORF">OCTVUL_1B018888</name>
</gene>